<dbReference type="SUPFAM" id="SSF57850">
    <property type="entry name" value="RING/U-box"/>
    <property type="match status" value="1"/>
</dbReference>
<evidence type="ECO:0000256" key="8">
    <source>
        <dbReference type="ARBA" id="ARBA00022989"/>
    </source>
</evidence>
<gene>
    <name evidence="13" type="ORF">CEUTPL_LOCUS3058</name>
</gene>
<dbReference type="GO" id="GO:0005794">
    <property type="term" value="C:Golgi apparatus"/>
    <property type="evidence" value="ECO:0007669"/>
    <property type="project" value="TreeGrafter"/>
</dbReference>
<dbReference type="EMBL" id="OU892287">
    <property type="protein sequence ID" value="CAG9762378.1"/>
    <property type="molecule type" value="Genomic_DNA"/>
</dbReference>
<dbReference type="Pfam" id="PF25998">
    <property type="entry name" value="U-box_ZFPL1"/>
    <property type="match status" value="1"/>
</dbReference>
<evidence type="ECO:0000256" key="2">
    <source>
        <dbReference type="ARBA" id="ARBA00005561"/>
    </source>
</evidence>
<dbReference type="AlphaFoldDB" id="A0A9N9MDY7"/>
<dbReference type="PROSITE" id="PS50089">
    <property type="entry name" value="ZF_RING_2"/>
    <property type="match status" value="1"/>
</dbReference>
<keyword evidence="4 11" id="KW-0812">Transmembrane</keyword>
<keyword evidence="5 11" id="KW-0479">Metal-binding</keyword>
<evidence type="ECO:0000256" key="1">
    <source>
        <dbReference type="ARBA" id="ARBA00004167"/>
    </source>
</evidence>
<organism evidence="13 14">
    <name type="scientific">Ceutorhynchus assimilis</name>
    <name type="common">cabbage seed weevil</name>
    <dbReference type="NCBI Taxonomy" id="467358"/>
    <lineage>
        <taxon>Eukaryota</taxon>
        <taxon>Metazoa</taxon>
        <taxon>Ecdysozoa</taxon>
        <taxon>Arthropoda</taxon>
        <taxon>Hexapoda</taxon>
        <taxon>Insecta</taxon>
        <taxon>Pterygota</taxon>
        <taxon>Neoptera</taxon>
        <taxon>Endopterygota</taxon>
        <taxon>Coleoptera</taxon>
        <taxon>Polyphaga</taxon>
        <taxon>Cucujiformia</taxon>
        <taxon>Curculionidae</taxon>
        <taxon>Ceutorhynchinae</taxon>
        <taxon>Ceutorhynchus</taxon>
    </lineage>
</organism>
<accession>A0A9N9MDY7</accession>
<keyword evidence="8 11" id="KW-1133">Transmembrane helix</keyword>
<feature type="domain" description="RING-type" evidence="12">
    <location>
        <begin position="53"/>
        <end position="101"/>
    </location>
</feature>
<name>A0A9N9MDY7_9CUCU</name>
<dbReference type="PANTHER" id="PTHR12981">
    <property type="entry name" value="ZINC FINGER PROTEIN-LIKE 1"/>
    <property type="match status" value="1"/>
</dbReference>
<keyword evidence="6 10" id="KW-0863">Zinc-finger</keyword>
<feature type="transmembrane region" description="Helical" evidence="11">
    <location>
        <begin position="246"/>
        <end position="265"/>
    </location>
</feature>
<dbReference type="Gene3D" id="3.30.40.10">
    <property type="entry name" value="Zinc/RING finger domain, C3HC4 (zinc finger)"/>
    <property type="match status" value="1"/>
</dbReference>
<evidence type="ECO:0000256" key="11">
    <source>
        <dbReference type="RuleBase" id="RU369078"/>
    </source>
</evidence>
<dbReference type="SMART" id="SM00184">
    <property type="entry name" value="RING"/>
    <property type="match status" value="1"/>
</dbReference>
<comment type="subcellular location">
    <subcellularLocation>
        <location evidence="1 11">Membrane</location>
        <topology evidence="1 11">Single-pass membrane protein</topology>
    </subcellularLocation>
</comment>
<evidence type="ECO:0000256" key="7">
    <source>
        <dbReference type="ARBA" id="ARBA00022833"/>
    </source>
</evidence>
<dbReference type="InterPro" id="IPR039043">
    <property type="entry name" value="ZFPL1"/>
</dbReference>
<comment type="similarity">
    <text evidence="2 11">Belongs to the ZFPL1 family.</text>
</comment>
<sequence length="293" mass="33481">MGLCKCPKKQVTNQFCFEHRVCVCENCMVTNHPICVVQSYLQWLQDSDYNSICELCSKDLNVEDSIRLTCYHVFHWSCLDHYSRQLPPTTAPRGYTCPSCKSPLFPASNLISPVADVLKEKLAGVNWARAGLGLPLLSEEREVKSVLVNHIHTPVSPQTARSTPSPSHSVVNLDDHGAFHRIDNYHGISSNRKTFQDIREVKSTRFDHDDDKYKRRPVTELVGTWWKITFGAPLRARGGRSKFRKYCMFGTLIIFIVLAFLFLMARLGRYSTENDPNFEAVNNPFVKVEESHQ</sequence>
<protein>
    <recommendedName>
        <fullName evidence="3 11">Zinc finger protein-like 1 homolog</fullName>
    </recommendedName>
</protein>
<dbReference type="GO" id="GO:0016020">
    <property type="term" value="C:membrane"/>
    <property type="evidence" value="ECO:0007669"/>
    <property type="project" value="UniProtKB-SubCell"/>
</dbReference>
<evidence type="ECO:0000259" key="12">
    <source>
        <dbReference type="PROSITE" id="PS50089"/>
    </source>
</evidence>
<evidence type="ECO:0000313" key="13">
    <source>
        <dbReference type="EMBL" id="CAG9762378.1"/>
    </source>
</evidence>
<dbReference type="InterPro" id="IPR058730">
    <property type="entry name" value="U-box_ZFPL1-like"/>
</dbReference>
<dbReference type="Proteomes" id="UP001152799">
    <property type="component" value="Chromosome 11"/>
</dbReference>
<evidence type="ECO:0000256" key="9">
    <source>
        <dbReference type="ARBA" id="ARBA00023136"/>
    </source>
</evidence>
<dbReference type="InterPro" id="IPR058731">
    <property type="entry name" value="Znf-B_box_ZFPL1-like"/>
</dbReference>
<evidence type="ECO:0000256" key="4">
    <source>
        <dbReference type="ARBA" id="ARBA00022692"/>
    </source>
</evidence>
<keyword evidence="14" id="KW-1185">Reference proteome</keyword>
<evidence type="ECO:0000256" key="10">
    <source>
        <dbReference type="PROSITE-ProRule" id="PRU00175"/>
    </source>
</evidence>
<dbReference type="Pfam" id="PF25993">
    <property type="entry name" value="zf-B_box_ZFPL1"/>
    <property type="match status" value="1"/>
</dbReference>
<keyword evidence="7 11" id="KW-0862">Zinc</keyword>
<evidence type="ECO:0000256" key="5">
    <source>
        <dbReference type="ARBA" id="ARBA00022723"/>
    </source>
</evidence>
<keyword evidence="9 11" id="KW-0472">Membrane</keyword>
<evidence type="ECO:0000256" key="6">
    <source>
        <dbReference type="ARBA" id="ARBA00022771"/>
    </source>
</evidence>
<dbReference type="InterPro" id="IPR001841">
    <property type="entry name" value="Znf_RING"/>
</dbReference>
<evidence type="ECO:0000256" key="3">
    <source>
        <dbReference type="ARBA" id="ARBA00013701"/>
    </source>
</evidence>
<proteinExistence type="inferred from homology"/>
<dbReference type="CDD" id="cd16487">
    <property type="entry name" value="mRING-H2-C3DHC3_ZFPL1"/>
    <property type="match status" value="1"/>
</dbReference>
<dbReference type="PANTHER" id="PTHR12981:SF0">
    <property type="entry name" value="ZINC FINGER PROTEIN-LIKE 1"/>
    <property type="match status" value="1"/>
</dbReference>
<dbReference type="OrthoDB" id="1916590at2759"/>
<reference evidence="13" key="1">
    <citation type="submission" date="2022-01" db="EMBL/GenBank/DDBJ databases">
        <authorList>
            <person name="King R."/>
        </authorList>
    </citation>
    <scope>NUCLEOTIDE SEQUENCE</scope>
</reference>
<dbReference type="InterPro" id="IPR013083">
    <property type="entry name" value="Znf_RING/FYVE/PHD"/>
</dbReference>
<evidence type="ECO:0000313" key="14">
    <source>
        <dbReference type="Proteomes" id="UP001152799"/>
    </source>
</evidence>
<dbReference type="GO" id="GO:0008270">
    <property type="term" value="F:zinc ion binding"/>
    <property type="evidence" value="ECO:0007669"/>
    <property type="project" value="UniProtKB-UniRule"/>
</dbReference>